<dbReference type="Proteomes" id="UP000031501">
    <property type="component" value="Chromosome"/>
</dbReference>
<dbReference type="Gene3D" id="3.40.50.980">
    <property type="match status" value="2"/>
</dbReference>
<evidence type="ECO:0000313" key="10">
    <source>
        <dbReference type="EMBL" id="ASN28603.1"/>
    </source>
</evidence>
<dbReference type="InterPro" id="IPR020845">
    <property type="entry name" value="AMP-binding_CS"/>
</dbReference>
<dbReference type="Gene3D" id="2.30.38.10">
    <property type="entry name" value="Luciferase, Domain 3"/>
    <property type="match status" value="1"/>
</dbReference>
<dbReference type="FunFam" id="3.40.50.980:FF:000001">
    <property type="entry name" value="Non-ribosomal peptide synthetase"/>
    <property type="match status" value="3"/>
</dbReference>
<feature type="domain" description="Carrier" evidence="9">
    <location>
        <begin position="3054"/>
        <end position="3129"/>
    </location>
</feature>
<feature type="domain" description="Carrier" evidence="9">
    <location>
        <begin position="6715"/>
        <end position="6789"/>
    </location>
</feature>
<reference evidence="10 11" key="1">
    <citation type="submission" date="2017-07" db="EMBL/GenBank/DDBJ databases">
        <title>Genome sequence of Streptomyces pluripotens MUSC 137T.</title>
        <authorList>
            <person name="Ser H.-L."/>
            <person name="Lee L.-H."/>
        </authorList>
    </citation>
    <scope>NUCLEOTIDE SEQUENCE [LARGE SCALE GENOMIC DNA]</scope>
    <source>
        <strain evidence="10 11">MUSC 137</strain>
    </source>
</reference>
<feature type="domain" description="Carrier" evidence="9">
    <location>
        <begin position="329"/>
        <end position="404"/>
    </location>
</feature>
<evidence type="ECO:0000313" key="11">
    <source>
        <dbReference type="Proteomes" id="UP000031501"/>
    </source>
</evidence>
<dbReference type="GO" id="GO:0008610">
    <property type="term" value="P:lipid biosynthetic process"/>
    <property type="evidence" value="ECO:0007669"/>
    <property type="project" value="UniProtKB-ARBA"/>
</dbReference>
<dbReference type="SUPFAM" id="SSF56801">
    <property type="entry name" value="Acetyl-CoA synthetase-like"/>
    <property type="match status" value="7"/>
</dbReference>
<dbReference type="SUPFAM" id="SSF47336">
    <property type="entry name" value="ACP-like"/>
    <property type="match status" value="8"/>
</dbReference>
<keyword evidence="4" id="KW-0597">Phosphoprotein</keyword>
<organism evidence="10 11">
    <name type="scientific">Streptomyces pluripotens</name>
    <dbReference type="NCBI Taxonomy" id="1355015"/>
    <lineage>
        <taxon>Bacteria</taxon>
        <taxon>Bacillati</taxon>
        <taxon>Actinomycetota</taxon>
        <taxon>Actinomycetes</taxon>
        <taxon>Kitasatosporales</taxon>
        <taxon>Streptomycetaceae</taxon>
        <taxon>Streptomyces</taxon>
    </lineage>
</organism>
<dbReference type="FunFam" id="3.30.300.30:FF:000010">
    <property type="entry name" value="Enterobactin synthetase component F"/>
    <property type="match status" value="4"/>
</dbReference>
<dbReference type="InterPro" id="IPR010060">
    <property type="entry name" value="NRPS_synth"/>
</dbReference>
<dbReference type="FunFam" id="2.30.38.10:FF:000001">
    <property type="entry name" value="Non-ribosomal peptide synthetase PvdI"/>
    <property type="match status" value="3"/>
</dbReference>
<dbReference type="PANTHER" id="PTHR45527">
    <property type="entry name" value="NONRIBOSOMAL PEPTIDE SYNTHETASE"/>
    <property type="match status" value="1"/>
</dbReference>
<dbReference type="GO" id="GO:0044550">
    <property type="term" value="P:secondary metabolite biosynthetic process"/>
    <property type="evidence" value="ECO:0007669"/>
    <property type="project" value="UniProtKB-ARBA"/>
</dbReference>
<proteinExistence type="inferred from homology"/>
<dbReference type="PANTHER" id="PTHR45527:SF1">
    <property type="entry name" value="FATTY ACID SYNTHASE"/>
    <property type="match status" value="1"/>
</dbReference>
<protein>
    <submittedName>
        <fullName evidence="10">Non-ribosomal peptide synthetase</fullName>
    </submittedName>
</protein>
<dbReference type="GO" id="GO:0005829">
    <property type="term" value="C:cytosol"/>
    <property type="evidence" value="ECO:0007669"/>
    <property type="project" value="TreeGrafter"/>
</dbReference>
<dbReference type="FunFam" id="3.40.50.12780:FF:000012">
    <property type="entry name" value="Non-ribosomal peptide synthetase"/>
    <property type="match status" value="3"/>
</dbReference>
<evidence type="ECO:0000256" key="2">
    <source>
        <dbReference type="ARBA" id="ARBA00006432"/>
    </source>
</evidence>
<dbReference type="PROSITE" id="PS00455">
    <property type="entry name" value="AMP_BINDING"/>
    <property type="match status" value="2"/>
</dbReference>
<dbReference type="FunFam" id="3.30.559.30:FF:000001">
    <property type="entry name" value="Non-ribosomal peptide synthetase"/>
    <property type="match status" value="3"/>
</dbReference>
<evidence type="ECO:0000256" key="5">
    <source>
        <dbReference type="ARBA" id="ARBA00022598"/>
    </source>
</evidence>
<dbReference type="PROSITE" id="PS50075">
    <property type="entry name" value="CARRIER"/>
    <property type="match status" value="8"/>
</dbReference>
<evidence type="ECO:0000256" key="7">
    <source>
        <dbReference type="ARBA" id="ARBA00023194"/>
    </source>
</evidence>
<dbReference type="KEGG" id="splu:LK06_020960"/>
<dbReference type="GO" id="GO:0043041">
    <property type="term" value="P:amino acid activation for nonribosomal peptide biosynthetic process"/>
    <property type="evidence" value="ECO:0007669"/>
    <property type="project" value="TreeGrafter"/>
</dbReference>
<dbReference type="InterPro" id="IPR036736">
    <property type="entry name" value="ACP-like_sf"/>
</dbReference>
<dbReference type="InterPro" id="IPR001242">
    <property type="entry name" value="Condensation_dom"/>
</dbReference>
<dbReference type="Gene3D" id="3.30.300.30">
    <property type="match status" value="7"/>
</dbReference>
<accession>A0A221P8F6</accession>
<comment type="similarity">
    <text evidence="2">Belongs to the ATP-dependent AMP-binding enzyme family.</text>
</comment>
<name>A0A221P8F6_9ACTN</name>
<evidence type="ECO:0000256" key="3">
    <source>
        <dbReference type="ARBA" id="ARBA00022450"/>
    </source>
</evidence>
<dbReference type="SMART" id="SM00823">
    <property type="entry name" value="PKS_PP"/>
    <property type="match status" value="8"/>
</dbReference>
<dbReference type="Pfam" id="PF13193">
    <property type="entry name" value="AMP-binding_C"/>
    <property type="match status" value="5"/>
</dbReference>
<feature type="domain" description="Carrier" evidence="9">
    <location>
        <begin position="3720"/>
        <end position="3795"/>
    </location>
</feature>
<feature type="domain" description="Carrier" evidence="9">
    <location>
        <begin position="989"/>
        <end position="1063"/>
    </location>
</feature>
<feature type="region of interest" description="Disordered" evidence="8">
    <location>
        <begin position="3034"/>
        <end position="3055"/>
    </location>
</feature>
<keyword evidence="6" id="KW-0677">Repeat</keyword>
<dbReference type="NCBIfam" id="TIGR01733">
    <property type="entry name" value="AA-adenyl-dom"/>
    <property type="match status" value="3"/>
</dbReference>
<dbReference type="Pfam" id="PF00668">
    <property type="entry name" value="Condensation"/>
    <property type="match status" value="9"/>
</dbReference>
<dbReference type="FunFam" id="3.40.50.980:FF:000002">
    <property type="entry name" value="Enterobactin synthetase component F"/>
    <property type="match status" value="1"/>
</dbReference>
<keyword evidence="5" id="KW-0436">Ligase</keyword>
<dbReference type="Pfam" id="PF00550">
    <property type="entry name" value="PP-binding"/>
    <property type="match status" value="8"/>
</dbReference>
<dbReference type="CDD" id="cd19540">
    <property type="entry name" value="LCL_NRPS-like"/>
    <property type="match status" value="6"/>
</dbReference>
<dbReference type="NCBIfam" id="NF003417">
    <property type="entry name" value="PRK04813.1"/>
    <property type="match status" value="6"/>
</dbReference>
<feature type="domain" description="Carrier" evidence="9">
    <location>
        <begin position="5672"/>
        <end position="5747"/>
    </location>
</feature>
<dbReference type="CDD" id="cd05930">
    <property type="entry name" value="A_NRPS"/>
    <property type="match status" value="1"/>
</dbReference>
<feature type="domain" description="Carrier" evidence="9">
    <location>
        <begin position="1999"/>
        <end position="2074"/>
    </location>
</feature>
<dbReference type="InterPro" id="IPR025110">
    <property type="entry name" value="AMP-bd_C"/>
</dbReference>
<dbReference type="InterPro" id="IPR010071">
    <property type="entry name" value="AA_adenyl_dom"/>
</dbReference>
<feature type="domain" description="Carrier" evidence="9">
    <location>
        <begin position="4637"/>
        <end position="4712"/>
    </location>
</feature>
<dbReference type="GO" id="GO:0072330">
    <property type="term" value="P:monocarboxylic acid biosynthetic process"/>
    <property type="evidence" value="ECO:0007669"/>
    <property type="project" value="UniProtKB-ARBA"/>
</dbReference>
<dbReference type="InterPro" id="IPR009081">
    <property type="entry name" value="PP-bd_ACP"/>
</dbReference>
<dbReference type="Gene3D" id="1.10.1200.10">
    <property type="entry name" value="ACP-like"/>
    <property type="match status" value="8"/>
</dbReference>
<keyword evidence="3" id="KW-0596">Phosphopantetheine</keyword>
<dbReference type="FunFam" id="1.10.1200.10:FF:000016">
    <property type="entry name" value="Non-ribosomal peptide synthase"/>
    <property type="match status" value="4"/>
</dbReference>
<dbReference type="GO" id="GO:0017000">
    <property type="term" value="P:antibiotic biosynthetic process"/>
    <property type="evidence" value="ECO:0007669"/>
    <property type="project" value="UniProtKB-KW"/>
</dbReference>
<dbReference type="Gene3D" id="3.40.50.12780">
    <property type="entry name" value="N-terminal domain of ligase-like"/>
    <property type="match status" value="4"/>
</dbReference>
<dbReference type="InterPro" id="IPR000873">
    <property type="entry name" value="AMP-dep_synth/lig_dom"/>
</dbReference>
<dbReference type="NCBIfam" id="NF004282">
    <property type="entry name" value="PRK05691.1"/>
    <property type="match status" value="8"/>
</dbReference>
<dbReference type="InterPro" id="IPR042099">
    <property type="entry name" value="ANL_N_sf"/>
</dbReference>
<dbReference type="PROSITE" id="PS00012">
    <property type="entry name" value="PHOSPHOPANTETHEINE"/>
    <property type="match status" value="8"/>
</dbReference>
<dbReference type="Pfam" id="PF00501">
    <property type="entry name" value="AMP-binding"/>
    <property type="match status" value="5"/>
</dbReference>
<evidence type="ECO:0000256" key="6">
    <source>
        <dbReference type="ARBA" id="ARBA00022737"/>
    </source>
</evidence>
<gene>
    <name evidence="10" type="ORF">LK07_22120</name>
</gene>
<dbReference type="InterPro" id="IPR006162">
    <property type="entry name" value="Ppantetheine_attach_site"/>
</dbReference>
<evidence type="ECO:0000256" key="8">
    <source>
        <dbReference type="SAM" id="MobiDB-lite"/>
    </source>
</evidence>
<dbReference type="GO" id="GO:0031177">
    <property type="term" value="F:phosphopantetheine binding"/>
    <property type="evidence" value="ECO:0007669"/>
    <property type="project" value="InterPro"/>
</dbReference>
<dbReference type="Gene3D" id="3.30.559.30">
    <property type="entry name" value="Nonribosomal peptide synthetase, condensation domain"/>
    <property type="match status" value="9"/>
</dbReference>
<dbReference type="SUPFAM" id="SSF52777">
    <property type="entry name" value="CoA-dependent acyltransferases"/>
    <property type="match status" value="18"/>
</dbReference>
<dbReference type="CDD" id="cd17652">
    <property type="entry name" value="A_NRPS_CmdD_like"/>
    <property type="match status" value="1"/>
</dbReference>
<dbReference type="GO" id="GO:0016874">
    <property type="term" value="F:ligase activity"/>
    <property type="evidence" value="ECO:0007669"/>
    <property type="project" value="UniProtKB-KW"/>
</dbReference>
<evidence type="ECO:0000256" key="4">
    <source>
        <dbReference type="ARBA" id="ARBA00022553"/>
    </source>
</evidence>
<dbReference type="CDD" id="cd12116">
    <property type="entry name" value="A_NRPS_Ta1_like"/>
    <property type="match status" value="1"/>
</dbReference>
<dbReference type="NCBIfam" id="TIGR01720">
    <property type="entry name" value="NRPS-para261"/>
    <property type="match status" value="2"/>
</dbReference>
<keyword evidence="11" id="KW-1185">Reference proteome</keyword>
<evidence type="ECO:0000256" key="1">
    <source>
        <dbReference type="ARBA" id="ARBA00001957"/>
    </source>
</evidence>
<dbReference type="STRING" id="1355015.LK06_020960"/>
<comment type="cofactor">
    <cofactor evidence="1">
        <name>pantetheine 4'-phosphate</name>
        <dbReference type="ChEBI" id="CHEBI:47942"/>
    </cofactor>
</comment>
<sequence length="7246" mass="775793">MLWQAGQWDVDASDVVLARTAFSFDASGSEIWLPLIAGATICMAPDDVVGLPHLLIEYAVEHRVTVAQFVPSLLAVALPAIRDASGLALRLLFVAGEVLPPSLADEVVTKLDLRLCHHYGPTEASIDVTAFEVRPGESYRNVPIGSPVANTQVHILDSALHPVGPGEEGELYVAGVQLARGYLGRAGLTAQRFVASPFAEGERMYRTGDLARWNADGLIEFAGRADDQVKIRGFRIELGEIEAVITELAEVSRAVVTVHEGRPGQQRLVAYVVGAVEADTVQDRLAVRLPEHMVPSVYMMLDELPLAPNGKLDRAALPAPELTAGAGRAPRTAAEEVLAGLFADVLGIDRVGADDGFFDLGGDSLLAARLISRIRTTLDREVSVRALFEAPTVAGLAARLDRAAVARPPLTRTQRPDPMPLSHAQRGLWFLHRLEGASATYNIPLVLRLTGQVDPEALRAAVRDVSRRHETLRTVFPETDGVARQEVLDTLATLTVVSTPDIDGAVAAAARHPFDLRSEAPLRATLFSRPGEDEHTLLLLMHHIASDGWSERPLIEDLSLAYAARRIGREPAWDDLPVTYADYTLWQGEADGVDFWRTALAGLPQRVELPTDRPRPPAASFRGDEVRTHLDAELHREATALARSTGRTVFMVVQAALAALMTRLGAGTDIPLGTPTAGRPDEQLDGLVGSFVNTLVLRTDTSGDPTFRELLDRVHRTAATTYPHQDVPFDRLVEALNPARSLSHHPLFQVMLTFENLGTAAPAMPGLTVEVDEVSTGVAKFDLDLRLQERFSDTGTPAGVDVVAEYSTDLFDGASVDTLIARLARLLRAAAADPERRISTIDLLTDDERAVIQSRSDRVVDEHGRPVPDGVVGILDGAPARYTLDGRLERLCPSILVDGAPVDASRTVDTLLAHPALIDAAVTDGLVAYVVTAPGLSVRSVDLRDHLARVLPDFLVPETYVTVAELPRTEDGRLDVGALPSPASGGHESAGSPEEELLAALFAEVLGLPGVDPSQGFFDLGGDSIVSIKLVSRARKAGLRITPRDVFEHKTVARIAAAARMADHTAPVAQDIATGPLLPTPVMADLRDLGGPIDGYHQSMLLVVPAGLGTERLTAALQAVLDRHDALRLTLDEEWGLTIPAPGAVTATVHRVDTAAADVDALREAIEEHGRAAQAELDPYKGDLVRAVWFDAGAEAGRLLLLVHHLAVDGVSWQPLLGDLRAAWEGEALEPVGTSLRRWSALLGEEASRRTGELPFWRSVLETPDPLLGDRPLDPAIDVRADAGTLTLTLPAGVTEALLTSAPAAVHAGVRDVLVTGLSLAVAEWRGRRGVDDSALLLELEGHGREDIVPGLDLSRTVGWFTSAFPVRVDPGGADGVRALKLVKEQLRAVPGNGLGYGLLRHRDPGSTAELAAYGRPQLGFNYLGRYAAPELADWAPAPEAPALGAGFDGAAPLGLGIELDAVTVDHAHGAQLVATWTWSKALLAEDDVRELAHGWFASLTDLAAVEGGGLTPFDLPLVDLSQGDIEELEGALPDLVDVLPLAPLQEGLLFHALYDSGADLYAVQEVFALSGPLDPCALHTAAASLLDRYPNLRAGFHHEGLPRPVQVVVDGLELPWREVDLSGLTEAEREPALARIVAEARAERFDLGRPPLLRFTLVRLDEDEHRLVLVNHHILFDGWSMQLVLDELFALYRGETLPEPAAFRDHLAWTARQDRTAAHDAWRTALDGLAAPTLLAKPGTETPARPLQVYCDLPDTVSGRLQERLREYGITLNTAVQGLWSLLLRARTGQEDVVFGSTYSGRSAELAGSEAMVGMFINTLPVRVRLDATESLLQLLERVQDEQSRLIAHQYLGLNDVQRLRGPGDLFDTLTIVENYPHDDDDVWEPAPGLRASVLEDHDATHYPLTLSVLPGSRLKLRLEYRPDLLDGSQIDALAADLVRLFTALVDDASVPVGELVGTGTAVAATAPGTAPAVEPAAARTSGTADEGGVAVPLSFRAPRTPEQEILCGLFAAVLGVPTVGIDDSFFDLGGHSLTAIRLLSRIRSMFNVELAIRHLFEAPTVAELAERMTGAEQSRLALGPMTRPEHIPVSAAQWRLWFLYRLEGRSATYTVPLLLRMSGPLDQAALEAALGDMVARHESLRTRFPEVDGQPYQLIVDAEQPEVTLVETDEAGLAEQLAVATRYGFDLATELPLRITLFRLSETEHVLLFLLHHIASDGWSDAPFARDLSVAYAARTEGRAPAWSALPVQYADYTLWQRELLGSESDPQSLLSQQLAYWQKTLAGLPEQLELPTDRPRPSAASFRGDEVHFELDADLHAGLLELARHTNTTLFMVFQAAVAGLLTRLGAGDDIPLGGVIAGRTDEALDELIGFFVNTLVLRTDTSGNPSFRELLARVRETDLAAYAHQEVPFERLVEVLNPTRSLAHHPLFQVMILFQNNAEADLSLPGLRAGLEDVGSGVAKFDLDFDMQENHGPDGEPAGLSGLVEYATDLFDRSTVQDIVDRLARLLRAVVADPDQRLWQTDILAPAERRELLEQWTAPAPPSERTTVPALFEAAAAAHPEAIAVAQGTERLTYAQLNARANRLAHTLIAQGVGPESVVALALPRSVDLVVGVLGVLKAGGVYLPLDPNYPAERIAFVVEDARPAVVVTSLRADVALPDGSTRVVMEELADGPVTDPARPTLRPDNGAYIIYTSGSTGRPKGVLIPHQNVVRLFTRTDQWFGFDAPDVWTLFHSYAFDFSVWELWGPLLRGGTLVVVPQDVSRSPLDFLRLLADERVTVLNQTPSAFYQLMQADEENPGTELALRYVVFGGEALDLGRLSSWYDRHPDDSPVLVNMYGITETTVHVTHHALDRVSAAATANSVVGVGIPDLHVYVLDQGLQPVPTGTTGELYVSGAGLARGYLGRPGLSAQRFVADLYGPPGTRMYRTGDLARRAADGTLSYFGRADDQVKIRGFRIELGEIESAVLDAPDVTQAAVIVREDQPGDPRLTAYVVGGDTARVRKHVADVLPAHMVPASFVTLDRLPLTPNGKLDRKTLPAPTLSGAAEGRRPRNPREELLAVLFADVLNVDRVGIDDNFFELGGHSLLATRLISRIRSAMGVEVPVRALFETPTVAGLAGWTDQAGEARRALEPMERPERVPLSFGQRGLWFLNRLEGPSSTYNVPLVMRFSGPLDVPALRAALHDVVARHEGLRTLFREADGTPYQHIVPADEAVVDLITTDVDDERHLEAALAEAAQYHFDLVTELPIRCTLFRLGDEEHALLPLMHHIASDGWSETLLGDDLSIAYAARAEGRAPGWAPLPVHYADYTLWQRELLGREDDPDSAISRQLAHWTENLRGLPELVNLPTDRPRPPVATYGGAEEPLRLDAALHDALLRLARQGNTTLFMTIQAGLVALMSRLSGDTDIAIGTPVAGRTDEALEDLFGYFVNTLVLRTDVSGRPTFAELLERVRETDLAAFAHQDVPFERLVEVVNPVRSLARHPLYQVMLTFENFDEVKLTVPGLETRLEDVVGDASKFDMDVRLQERYGPDGEPAGIVGEIEYATDLFDRATMTAFGDRLIRLLTAAAADPTAPVHELDLVSEDERDTALVDAEGRLVPPGVVATLPSGELARCHPDGTTELLGRPEDVRLVRGFRVNPAEVAARLREVFADAAVVAGSARVVAHVVHAGDATAARRLAESVLPDYLVPAEFVVVTEIPAELPTEELTTAAVRRSPRTLAEEIIAGLFAETLGVAAVGIDDNFFDLGGHSLSAIRLLSRIRAQLGAELSVRALFAEPTVAGLATRIDGASADRPRLGRRERPARVPLSFAQQRLWFLHRLEGPSTTYNVPMLIKLTGELDVAALEASLGDVVARHEALRTVFPSDADGTPYQRVLGVDEARPVLATGVADPAEAARHTFDLETEPPLRATLFHDGPDEYRLLLLVHHIASDGWSTGALARDLSTAYAARRAGRAPRWPGLPVQYADYTLWQSELLGAEDDPDSLVSRQLTWWKGALEGMPELLPLPTDRLRPAEATHRGAEVGIRIPAELHGRLQAVARETNTTLFMVLQSALALMLSKLGAGTDIPIGTPVAGRTDDSLQDLVGFFVNTLVLRTDVSGSPSFRDLLGRVREADLAAFAHQDVPFERLVDVVRPGRSLGHHPLFQVMLVLENDDEDDFALAGLTAAFDEDVEMGAARFDLTLHVQEAVGADGTAEGIGIDLEYAEDLFDATTAQRMAAQFIHVLETVSADADVVVDRLALPQAVHGHAAEAPVDTPTLLELIGAQPADAVAIVDGDVETTYGQLLAQPPAGILAAVVSGEPFVLRTRTGTPVVVPQDVVAARVAARQSVHDLDGTDRVRATAAPGTMGEIDEVLWPLTAGATVVRADRTDPHDSLRGATTLHVTPSELAVLLGDPALPQAGLRRVFCSGEALAEPLQRAWFDAVDVPLWHGYSLTEAAGLVTERACDPDGWDTVVPLGAPLPGTVLYALDAGLCPVPSGVVGRLHVGGPLLGSAPTVIADPFGAPGSRMVRTGDLVRWTADGELEFVGAPLPIPGFTAYPAQVEAVLAEHDDVARAAVAVRDGSLVAYLMPAHGSTVTPATVAAFARAALPDHLVPVSLVVLDRLPLTADGRIDSAALPSPGPAGARPDRAAPGTPAEEILCGLFAEVLDVEHVSLDDSFFDLGGHSLLATRLVSRIRSAFGRELGIRAVFESPTVAGLALRLVGADVARRALVAVERPVRVPLSAAQRRLWFLHELEGPSATYNVPLVLRLEGELDAGALELALGDVVGRHESLRTVFADVDGVPYQRVLPVVDAGVVLEVVEVSEEGLAAAVDGAAGYAFDLSVELPLRATLLRVGERSSVLVVLMHHIVSDGWSLAPLADDLSAAYAARVGGGVPGWAPLPVQYADYALWQAEVLGDEGEPTSTAGRQIEYWRTALAGAPELIELPLDRPRPAVASYRGGAVELTLDAELHGRLLVVARECGVTPFMVVQAAVAVLLSRMGAGTDVPLGTVVAGRSDQALDGLVGFFVNTLVLRTDVSGDPSVRELLARVRETDLAAYAHQDVPFERLVEVVSPQRSMAHHPLFQVMVLFDNNTEASLTLPGLQVSAGDSTTKVSQFDLSFALFERHDGDGTPAGISGEIEYASDLFDEASAQGLGERFVRVLEGLLADVDGRAAAVDVLSAGERGRVLEEWNDTAVAGAAEVSVVERFEAQVAATPDVTALTFGEHAVSYRELNARANRLARFLVEQGAGPEKFVAVVLPRSAELVVSLLAVLKSGAAYVPVDPEFPEDRIAYVLEDSCPVLTLTEEVLAAFGTGDAYDAGDLGVPGDPSRAAYAIYTSGSTGRPKGVVIPEGALANFLGSMQDRFRLSSDDRLPAVTTVGFDISGLEMYLPLLNGAGLILADREAVRDPSILGALLKASGATVMQATPSLWHALVEAAVDLSGLRVLVGGEALPSDLAVTLAGAARSVTNLYGPTETTIWSTAADVTAAEGATIGRPIANTRVYVLDAALRPVAPGVPGELYIAGDGLARGYLGRPSLTAERFVADPFDLTGARMYRTGDLVRWTADGVVEYIGRTDFQVKVRGFRIELGEVESALNAVTGVTGATAVVREDRPGDRRLVAYYVGDADPAAVRAQIATGLPDYMVPAALVALDEIPLTPNGKVDRASLPAPQWSTTTGGGRRPADAREELLCRIFADVLGLPDISPDDSFFDLGGHSLLATRLVSRIRSAFGRELGIRAVFESPTVAGLALRLVGADVARRALVAVERPVRVPLSAAQRRLWFLHELEGPSATYNVPLVLRLEGELDAGALELALGDVVGRHESLRTVFADVDGVPYQRVLPVVDAGVVLEVVEVSEEGLAAAVDGAAGYAFDLSVELPLRATLLRVGERSSVLVVLMHHIVSDGWSLAPLADDLSAAYAARVGGGVPGWAPLPVQYADYALWQAEVLGDEGEPTSTAGRQIEYWRTALAGAPELIELPLDRPRPQTPSYRGGVARFEMGAELHGRLLVVARECGVTPFMVVQAAVAVLLSRMGAGTDVPLGTVVAGRSDQALDGLVGFFVNTLVLRTDVSGDPSVRELLARVRETDLAAYAHQDVPFERLVEVVSPHRSLSHHPLFQVMVVLDNNAEAAFGLPGLDASFEGADLGVAKFDLTFHLEETPDGLSGEVQYASDLFDEASAQGLGERFVRVLEGLLADVDGRAAAVDVLSAGERGRMLEEWAGPAPSGEPSDGLSFPELFAAQVAADPSAPALAFEDVELTYGELAARVDAFAAHLASCGVGPEAVVAVALPRSVDLVVSLLAVLRAGGAYVPVDPDYPADRVAYMLSDSRPALLVTDSATLPGLGGCGVPVVLVDGLADEPRPPVAARVQPRADHPAYVIYTSGSTGRPKGVVVPHGGIASLARAQRDAFGVGPGSRVLQFAALSFDAAAWEIVMGLLSGATLVVAPAERLMPGPDLAALCAEQDVTHVTLPPTALAVLPDDALPAGATVVVAGEACPPELVARWSEGRRMINAYGPTETTVCATMSAPLSGETVPPIGRPIAGARVYVLDAALRPVAPGVTGELYVAGTGLARGYLGRPSLTAERFLADPFGPAGSRMYRTGDLVRWTADGELEYQGRADTQVKVRGFRIELGEVESALNAVTGVGRATAVVREDRPGDRRLVAYYVGDADPAAVRAQIATGLPDYMVPAALVALDEIPLTPNGKVDRASLPAPQWSTTTGGGRRPADAREELLCRIFADVLGLPDISPDDSFFDLGGDSIMSIQVVSRARTGGLLVSARDVFRERTPALLARVATAVVTTTEDRDAGTGTFAPTPIMRWLEQYEATDGFNQSMTVRVPANLDEQALVRAAQALIDHHDVLRLRHHPDGTYEVRERGTVPVSVRRVGPGDGEAAETARRELSPAAGDVSRFVWFDAGPDVPGTLLIVLHHLVVDAVSWRILLPDLAAAYEAAAAGRAPELAPVATSYRTWAGRLQAADRRAELPVWQGIAATAEPLLGTRRLDPAVDTAATAREIELTLAPDVTEALLTRIPASVNGNVTDALLYGLATAVVEGRGAGPVLVDLEGHGREHVVDGVDTSRTVGWFTSLYPVRLDPEGRTPTDRLKQVKEQMRAFPDNGVGYGILRHLRGEPGLAVAPQIGFNYLGRYVGGDDTGDWQTVDGPTPAPRSPEMPMTHAVEITAVTENHEGRPHLVATWTWASGLLAESEVRRLAHAWFDALTALADERPDVVGLTPSDLSDDLTQSEIDSLEAELGDW</sequence>
<dbReference type="CDD" id="cd17643">
    <property type="entry name" value="A_NRPS_Cytc1-like"/>
    <property type="match status" value="1"/>
</dbReference>
<dbReference type="InterPro" id="IPR020806">
    <property type="entry name" value="PKS_PP-bd"/>
</dbReference>
<keyword evidence="7" id="KW-0045">Antibiotic biosynthesis</keyword>
<dbReference type="InterPro" id="IPR023213">
    <property type="entry name" value="CAT-like_dom_sf"/>
</dbReference>
<dbReference type="InterPro" id="IPR045851">
    <property type="entry name" value="AMP-bd_C_sf"/>
</dbReference>
<evidence type="ECO:0000259" key="9">
    <source>
        <dbReference type="PROSITE" id="PS50075"/>
    </source>
</evidence>
<dbReference type="FunFam" id="1.10.1200.10:FF:000005">
    <property type="entry name" value="Nonribosomal peptide synthetase 1"/>
    <property type="match status" value="2"/>
</dbReference>
<dbReference type="Gene3D" id="3.30.559.10">
    <property type="entry name" value="Chloramphenicol acetyltransferase-like domain"/>
    <property type="match status" value="9"/>
</dbReference>
<dbReference type="CDD" id="cd19543">
    <property type="entry name" value="DCL_NRPS"/>
    <property type="match status" value="1"/>
</dbReference>
<dbReference type="EMBL" id="CP022433">
    <property type="protein sequence ID" value="ASN28603.1"/>
    <property type="molecule type" value="Genomic_DNA"/>
</dbReference>